<evidence type="ECO:0000313" key="4">
    <source>
        <dbReference type="WBParaSite" id="SSLN_0001739901-mRNA-1"/>
    </source>
</evidence>
<reference evidence="4" key="1">
    <citation type="submission" date="2016-06" db="UniProtKB">
        <authorList>
            <consortium name="WormBaseParasite"/>
        </authorList>
    </citation>
    <scope>IDENTIFICATION</scope>
</reference>
<dbReference type="WBParaSite" id="SSLN_0001739901-mRNA-1">
    <property type="protein sequence ID" value="SSLN_0001739901-mRNA-1"/>
    <property type="gene ID" value="SSLN_0001739901"/>
</dbReference>
<dbReference type="Proteomes" id="UP000275846">
    <property type="component" value="Unassembled WGS sequence"/>
</dbReference>
<protein>
    <submittedName>
        <fullName evidence="2 4">Uncharacterized protein</fullName>
    </submittedName>
</protein>
<dbReference type="AlphaFoldDB" id="A0A183TJW4"/>
<dbReference type="PANTHER" id="PTHR38681:SF1">
    <property type="entry name" value="RETROVIRUS-RELATED POL POLYPROTEIN FROM TRANSPOSON 412-LIKE PROTEIN"/>
    <property type="match status" value="1"/>
</dbReference>
<dbReference type="OrthoDB" id="6279146at2759"/>
<name>A0A183TJW4_SCHSO</name>
<dbReference type="PANTHER" id="PTHR38681">
    <property type="entry name" value="RETROVIRUS-RELATED POL POLYPROTEIN FROM TRANSPOSON 412-LIKE PROTEIN-RELATED"/>
    <property type="match status" value="1"/>
</dbReference>
<sequence>MAQLRPNPTRLTSKRVFVQDDLKSAPFVFVRHDAVRKPLCSPYDGPYKVLQRMDKYYVIQKADKTDTVSIDRLKPAYLECVPPPVAPSNYSAPSPSIPPMSIPSTQPSHSTTPPTRFATSSSPQRISSRSGRHIHFPANLKDFVI</sequence>
<dbReference type="STRING" id="70667.A0A183TJW4"/>
<feature type="compositionally biased region" description="Low complexity" evidence="1">
    <location>
        <begin position="102"/>
        <end position="129"/>
    </location>
</feature>
<organism evidence="4">
    <name type="scientific">Schistocephalus solidus</name>
    <name type="common">Tapeworm</name>
    <dbReference type="NCBI Taxonomy" id="70667"/>
    <lineage>
        <taxon>Eukaryota</taxon>
        <taxon>Metazoa</taxon>
        <taxon>Spiralia</taxon>
        <taxon>Lophotrochozoa</taxon>
        <taxon>Platyhelminthes</taxon>
        <taxon>Cestoda</taxon>
        <taxon>Eucestoda</taxon>
        <taxon>Diphyllobothriidea</taxon>
        <taxon>Diphyllobothriidae</taxon>
        <taxon>Schistocephalus</taxon>
    </lineage>
</organism>
<dbReference type="EMBL" id="UYSU01041497">
    <property type="protein sequence ID" value="VDM03148.1"/>
    <property type="molecule type" value="Genomic_DNA"/>
</dbReference>
<evidence type="ECO:0000313" key="3">
    <source>
        <dbReference type="Proteomes" id="UP000275846"/>
    </source>
</evidence>
<reference evidence="2 3" key="2">
    <citation type="submission" date="2018-11" db="EMBL/GenBank/DDBJ databases">
        <authorList>
            <consortium name="Pathogen Informatics"/>
        </authorList>
    </citation>
    <scope>NUCLEOTIDE SEQUENCE [LARGE SCALE GENOMIC DNA]</scope>
    <source>
        <strain evidence="2 3">NST_G2</strain>
    </source>
</reference>
<feature type="region of interest" description="Disordered" evidence="1">
    <location>
        <begin position="88"/>
        <end position="130"/>
    </location>
</feature>
<proteinExistence type="predicted"/>
<accession>A0A183TJW4</accession>
<gene>
    <name evidence="2" type="ORF">SSLN_LOCUS16762</name>
</gene>
<keyword evidence="3" id="KW-1185">Reference proteome</keyword>
<evidence type="ECO:0000256" key="1">
    <source>
        <dbReference type="SAM" id="MobiDB-lite"/>
    </source>
</evidence>
<evidence type="ECO:0000313" key="2">
    <source>
        <dbReference type="EMBL" id="VDM03148.1"/>
    </source>
</evidence>